<dbReference type="RefSeq" id="WP_085366102.1">
    <property type="nucleotide sequence ID" value="NZ_CAUJPZ010000031.1"/>
</dbReference>
<dbReference type="AlphaFoldDB" id="A0A1X3D8S8"/>
<dbReference type="Gene3D" id="3.30.460.10">
    <property type="entry name" value="Beta Polymerase, domain 2"/>
    <property type="match status" value="1"/>
</dbReference>
<dbReference type="OrthoDB" id="9808659at2"/>
<keyword evidence="3" id="KW-1185">Reference proteome</keyword>
<dbReference type="STRING" id="194197.BWD09_07695"/>
<evidence type="ECO:0000313" key="3">
    <source>
        <dbReference type="Proteomes" id="UP000193118"/>
    </source>
</evidence>
<gene>
    <name evidence="2" type="ORF">BWD09_07695</name>
</gene>
<proteinExistence type="predicted"/>
<feature type="domain" description="Polymerase beta nucleotidyltransferase" evidence="1">
    <location>
        <begin position="14"/>
        <end position="98"/>
    </location>
</feature>
<accession>A0A1X3D8S8</accession>
<name>A0A1X3D8S8_9NEIS</name>
<protein>
    <submittedName>
        <fullName evidence="2">DNA polymerase beta subunit</fullName>
    </submittedName>
</protein>
<dbReference type="GeneID" id="94581313"/>
<dbReference type="SUPFAM" id="SSF81301">
    <property type="entry name" value="Nucleotidyltransferase"/>
    <property type="match status" value="1"/>
</dbReference>
<organism evidence="2 3">
    <name type="scientific">Neisseria dentiae</name>
    <dbReference type="NCBI Taxonomy" id="194197"/>
    <lineage>
        <taxon>Bacteria</taxon>
        <taxon>Pseudomonadati</taxon>
        <taxon>Pseudomonadota</taxon>
        <taxon>Betaproteobacteria</taxon>
        <taxon>Neisseriales</taxon>
        <taxon>Neisseriaceae</taxon>
        <taxon>Neisseria</taxon>
    </lineage>
</organism>
<sequence>MKGLDVAPEYLHIIMRILQKYVPQYAVWAFGSRVKGTAKPYSDLDLAIITKEKALPLSVHAALAEAFSESDLPWKVDIVDWQLASPDFRRIIESHYIVLK</sequence>
<dbReference type="InterPro" id="IPR041633">
    <property type="entry name" value="Polbeta"/>
</dbReference>
<reference evidence="3" key="1">
    <citation type="submission" date="2017-01" db="EMBL/GenBank/DDBJ databases">
        <authorList>
            <person name="Wolfgang W.J."/>
            <person name="Cole J."/>
            <person name="Wroblewski D."/>
            <person name="Mcginnis J."/>
            <person name="Musser K.A."/>
        </authorList>
    </citation>
    <scope>NUCLEOTIDE SEQUENCE [LARGE SCALE GENOMIC DNA]</scope>
    <source>
        <strain evidence="3">DSM 19151</strain>
    </source>
</reference>
<dbReference type="Pfam" id="PF18765">
    <property type="entry name" value="Polbeta"/>
    <property type="match status" value="1"/>
</dbReference>
<comment type="caution">
    <text evidence="2">The sequence shown here is derived from an EMBL/GenBank/DDBJ whole genome shotgun (WGS) entry which is preliminary data.</text>
</comment>
<evidence type="ECO:0000313" key="2">
    <source>
        <dbReference type="EMBL" id="OSI16216.1"/>
    </source>
</evidence>
<dbReference type="EMBL" id="MTBO01000017">
    <property type="protein sequence ID" value="OSI16216.1"/>
    <property type="molecule type" value="Genomic_DNA"/>
</dbReference>
<evidence type="ECO:0000259" key="1">
    <source>
        <dbReference type="Pfam" id="PF18765"/>
    </source>
</evidence>
<dbReference type="CDD" id="cd05403">
    <property type="entry name" value="NT_KNTase_like"/>
    <property type="match status" value="1"/>
</dbReference>
<dbReference type="Proteomes" id="UP000193118">
    <property type="component" value="Unassembled WGS sequence"/>
</dbReference>
<dbReference type="InterPro" id="IPR043519">
    <property type="entry name" value="NT_sf"/>
</dbReference>